<dbReference type="Proteomes" id="UP000315295">
    <property type="component" value="Unassembled WGS sequence"/>
</dbReference>
<dbReference type="PANTHER" id="PTHR31874">
    <property type="entry name" value="CCT MOTIF FAMILY PROTEIN, EXPRESSED"/>
    <property type="match status" value="1"/>
</dbReference>
<evidence type="ECO:0000313" key="10">
    <source>
        <dbReference type="Proteomes" id="UP000315295"/>
    </source>
</evidence>
<evidence type="ECO:0000256" key="3">
    <source>
        <dbReference type="PROSITE-ProRule" id="PRU00285"/>
    </source>
</evidence>
<comment type="similarity">
    <text evidence="3 5">Belongs to the small heat shock protein (HSP20) family.</text>
</comment>
<evidence type="ECO:0008006" key="11">
    <source>
        <dbReference type="Google" id="ProtNLM"/>
    </source>
</evidence>
<evidence type="ECO:0000256" key="1">
    <source>
        <dbReference type="ARBA" id="ARBA00004123"/>
    </source>
</evidence>
<reference evidence="9 10" key="1">
    <citation type="journal article" date="2019" name="G3 (Bethesda)">
        <title>Sequencing of a Wild Apple (Malus baccata) Genome Unravels the Differences Between Cultivated and Wild Apple Species Regarding Disease Resistance and Cold Tolerance.</title>
        <authorList>
            <person name="Chen X."/>
        </authorList>
    </citation>
    <scope>NUCLEOTIDE SEQUENCE [LARGE SCALE GENOMIC DNA]</scope>
    <source>
        <strain evidence="10">cv. Shandingzi</strain>
        <tissue evidence="9">Leaves</tissue>
    </source>
</reference>
<dbReference type="SUPFAM" id="SSF49764">
    <property type="entry name" value="HSP20-like chaperones"/>
    <property type="match status" value="1"/>
</dbReference>
<name>A0A540MLA6_MALBA</name>
<organism evidence="9 10">
    <name type="scientific">Malus baccata</name>
    <name type="common">Siberian crab apple</name>
    <name type="synonym">Pyrus baccata</name>
    <dbReference type="NCBI Taxonomy" id="106549"/>
    <lineage>
        <taxon>Eukaryota</taxon>
        <taxon>Viridiplantae</taxon>
        <taxon>Streptophyta</taxon>
        <taxon>Embryophyta</taxon>
        <taxon>Tracheophyta</taxon>
        <taxon>Spermatophyta</taxon>
        <taxon>Magnoliopsida</taxon>
        <taxon>eudicotyledons</taxon>
        <taxon>Gunneridae</taxon>
        <taxon>Pentapetalae</taxon>
        <taxon>rosids</taxon>
        <taxon>fabids</taxon>
        <taxon>Rosales</taxon>
        <taxon>Rosaceae</taxon>
        <taxon>Amygdaloideae</taxon>
        <taxon>Maleae</taxon>
        <taxon>Malus</taxon>
    </lineage>
</organism>
<dbReference type="InterPro" id="IPR008978">
    <property type="entry name" value="HSP20-like_chaperone"/>
</dbReference>
<dbReference type="InterPro" id="IPR002068">
    <property type="entry name" value="A-crystallin/Hsp20_dom"/>
</dbReference>
<dbReference type="Gene3D" id="2.60.40.790">
    <property type="match status" value="1"/>
</dbReference>
<keyword evidence="10" id="KW-1185">Reference proteome</keyword>
<gene>
    <name evidence="9" type="ORF">C1H46_014880</name>
</gene>
<dbReference type="Pfam" id="PF06203">
    <property type="entry name" value="CCT"/>
    <property type="match status" value="1"/>
</dbReference>
<protein>
    <recommendedName>
        <fullName evidence="11">SHSP domain-containing protein</fullName>
    </recommendedName>
</protein>
<dbReference type="EMBL" id="VIEB01000234">
    <property type="protein sequence ID" value="TQD99544.1"/>
    <property type="molecule type" value="Genomic_DNA"/>
</dbReference>
<dbReference type="GO" id="GO:0005634">
    <property type="term" value="C:nucleus"/>
    <property type="evidence" value="ECO:0007669"/>
    <property type="project" value="UniProtKB-SubCell"/>
</dbReference>
<dbReference type="PROSITE" id="PS51017">
    <property type="entry name" value="CCT"/>
    <property type="match status" value="1"/>
</dbReference>
<evidence type="ECO:0000256" key="2">
    <source>
        <dbReference type="ARBA" id="ARBA00023242"/>
    </source>
</evidence>
<evidence type="ECO:0000256" key="4">
    <source>
        <dbReference type="PROSITE-ProRule" id="PRU00357"/>
    </source>
</evidence>
<evidence type="ECO:0000259" key="7">
    <source>
        <dbReference type="PROSITE" id="PS01031"/>
    </source>
</evidence>
<evidence type="ECO:0000256" key="5">
    <source>
        <dbReference type="RuleBase" id="RU003616"/>
    </source>
</evidence>
<comment type="subcellular location">
    <subcellularLocation>
        <location evidence="1 4">Nucleus</location>
    </subcellularLocation>
</comment>
<dbReference type="Pfam" id="PF00011">
    <property type="entry name" value="HSP20"/>
    <property type="match status" value="1"/>
</dbReference>
<dbReference type="InterPro" id="IPR052453">
    <property type="entry name" value="CONSTANS-like_ZF"/>
</dbReference>
<feature type="region of interest" description="Disordered" evidence="6">
    <location>
        <begin position="1"/>
        <end position="31"/>
    </location>
</feature>
<sequence length="481" mass="55515">MCNKKSLPGHDDHVQRSAMIDDMIKEKEEEEEDDELIKHLAARKSRTKTRKPKFLSLRSQLMSEDNGQSYRVPNRITSTTAKARHRHRHRRSPQLNLFPLHPETRVSNDFEDKGYMQQDENVALLFESDGGATLNGLLNSTTTTANATATTSTMSSDLEEAESFSYYKGREEYREETECDIVRTAMRSRERETSVEKWVCFSELVEGKREEDYLTSPTTSTTGIRGGDDGWNVGHRRRSSGGKGLSLALKLDYEEILNAWSDKGPLYIDGGDSPQTVPDLLHQQDHQLFHLHENSSTPNGSGGNLWRVPEEDGSLKMKMEQRETSILRYKEKRRNRLYSKQIRYQVRKLNAENRPRMKGDAMYIERKSNNNPKLEFTNLDVGNLAVTFENQGVKVEAADGRMVQINRERNEEEKDEKNNDRKDRFHCVERLRGKFLRRFRLPENAKTDEVKASMENGVRTVTIPKHKVQKPPRNVIQIKGN</sequence>
<dbReference type="AlphaFoldDB" id="A0A540MLA6"/>
<dbReference type="STRING" id="106549.A0A540MLA6"/>
<evidence type="ECO:0000313" key="9">
    <source>
        <dbReference type="EMBL" id="TQD99544.1"/>
    </source>
</evidence>
<dbReference type="GO" id="GO:0006355">
    <property type="term" value="P:regulation of DNA-templated transcription"/>
    <property type="evidence" value="ECO:0007669"/>
    <property type="project" value="TreeGrafter"/>
</dbReference>
<evidence type="ECO:0000259" key="8">
    <source>
        <dbReference type="PROSITE" id="PS51017"/>
    </source>
</evidence>
<comment type="caution">
    <text evidence="9">The sequence shown here is derived from an EMBL/GenBank/DDBJ whole genome shotgun (WGS) entry which is preliminary data.</text>
</comment>
<dbReference type="PROSITE" id="PS01031">
    <property type="entry name" value="SHSP"/>
    <property type="match status" value="1"/>
</dbReference>
<keyword evidence="2 4" id="KW-0539">Nucleus</keyword>
<proteinExistence type="inferred from homology"/>
<feature type="region of interest" description="Disordered" evidence="6">
    <location>
        <begin position="212"/>
        <end position="233"/>
    </location>
</feature>
<accession>A0A540MLA6</accession>
<dbReference type="InterPro" id="IPR010402">
    <property type="entry name" value="CCT_domain"/>
</dbReference>
<evidence type="ECO:0000256" key="6">
    <source>
        <dbReference type="SAM" id="MobiDB-lite"/>
    </source>
</evidence>
<feature type="domain" description="SHSP" evidence="7">
    <location>
        <begin position="357"/>
        <end position="481"/>
    </location>
</feature>
<dbReference type="PANTHER" id="PTHR31874:SF25">
    <property type="entry name" value="CCT MOTIF FAMILY PROTEIN"/>
    <property type="match status" value="1"/>
</dbReference>
<feature type="domain" description="CCT" evidence="8">
    <location>
        <begin position="322"/>
        <end position="364"/>
    </location>
</feature>